<evidence type="ECO:0000313" key="2">
    <source>
        <dbReference type="Proteomes" id="UP000240760"/>
    </source>
</evidence>
<organism evidence="1 2">
    <name type="scientific">Trichoderma longibrachiatum ATCC 18648</name>
    <dbReference type="NCBI Taxonomy" id="983965"/>
    <lineage>
        <taxon>Eukaryota</taxon>
        <taxon>Fungi</taxon>
        <taxon>Dikarya</taxon>
        <taxon>Ascomycota</taxon>
        <taxon>Pezizomycotina</taxon>
        <taxon>Sordariomycetes</taxon>
        <taxon>Hypocreomycetidae</taxon>
        <taxon>Hypocreales</taxon>
        <taxon>Hypocreaceae</taxon>
        <taxon>Trichoderma</taxon>
    </lineage>
</organism>
<accession>A0A2T4CEI3</accession>
<protein>
    <submittedName>
        <fullName evidence="1">Uncharacterized protein</fullName>
    </submittedName>
</protein>
<dbReference type="Proteomes" id="UP000240760">
    <property type="component" value="Unassembled WGS sequence"/>
</dbReference>
<keyword evidence="2" id="KW-1185">Reference proteome</keyword>
<dbReference type="EMBL" id="KZ679127">
    <property type="protein sequence ID" value="PTB79981.1"/>
    <property type="molecule type" value="Genomic_DNA"/>
</dbReference>
<gene>
    <name evidence="1" type="ORF">M440DRAFT_1107687</name>
</gene>
<reference evidence="1 2" key="1">
    <citation type="submission" date="2016-07" db="EMBL/GenBank/DDBJ databases">
        <title>Multiple horizontal gene transfer events from other fungi enriched the ability of initially mycotrophic Trichoderma (Ascomycota) to feed on dead plant biomass.</title>
        <authorList>
            <consortium name="DOE Joint Genome Institute"/>
            <person name="Aerts A."/>
            <person name="Atanasova L."/>
            <person name="Chenthamara K."/>
            <person name="Zhang J."/>
            <person name="Grujic M."/>
            <person name="Henrissat B."/>
            <person name="Kuo A."/>
            <person name="Salamov A."/>
            <person name="Lipzen A."/>
            <person name="Labutti K."/>
            <person name="Barry K."/>
            <person name="Miao Y."/>
            <person name="Rahimi M.J."/>
            <person name="Shen Q."/>
            <person name="Grigoriev I.V."/>
            <person name="Kubicek C.P."/>
            <person name="Druzhinina I.S."/>
        </authorList>
    </citation>
    <scope>NUCLEOTIDE SEQUENCE [LARGE SCALE GENOMIC DNA]</scope>
    <source>
        <strain evidence="1 2">ATCC 18648</strain>
    </source>
</reference>
<name>A0A2T4CEI3_TRILO</name>
<evidence type="ECO:0000313" key="1">
    <source>
        <dbReference type="EMBL" id="PTB79981.1"/>
    </source>
</evidence>
<dbReference type="AlphaFoldDB" id="A0A2T4CEI3"/>
<proteinExistence type="predicted"/>
<sequence length="148" mass="17233">MLTQKRQRFGGEYGQIFISECLSRTRPRFHWLREPLLQLLVLLLGFPQRLPADGRPVHIEAHLCQEYLAAHHGQGFHPGRHSSCRILMYVVQPNAHTTLMFVLPTCFHSLMPSRSMGWRSNVARHAAMQPLTQETWLMLRTIRPLQSR</sequence>